<proteinExistence type="predicted"/>
<reference evidence="10" key="1">
    <citation type="submission" date="2025-08" db="UniProtKB">
        <authorList>
            <consortium name="RefSeq"/>
        </authorList>
    </citation>
    <scope>IDENTIFICATION</scope>
</reference>
<dbReference type="PROSITE" id="PS00028">
    <property type="entry name" value="ZINC_FINGER_C2H2_1"/>
    <property type="match status" value="7"/>
</dbReference>
<evidence type="ECO:0000256" key="4">
    <source>
        <dbReference type="ARBA" id="ARBA00022771"/>
    </source>
</evidence>
<dbReference type="PANTHER" id="PTHR16515">
    <property type="entry name" value="PR DOMAIN ZINC FINGER PROTEIN"/>
    <property type="match status" value="1"/>
</dbReference>
<feature type="domain" description="C2H2-type" evidence="8">
    <location>
        <begin position="360"/>
        <end position="387"/>
    </location>
</feature>
<keyword evidence="2" id="KW-0479">Metal-binding</keyword>
<evidence type="ECO:0000313" key="10">
    <source>
        <dbReference type="RefSeq" id="XP_005105376.1"/>
    </source>
</evidence>
<feature type="domain" description="C2H2-type" evidence="8">
    <location>
        <begin position="417"/>
        <end position="444"/>
    </location>
</feature>
<organism evidence="9 10">
    <name type="scientific">Aplysia californica</name>
    <name type="common">California sea hare</name>
    <dbReference type="NCBI Taxonomy" id="6500"/>
    <lineage>
        <taxon>Eukaryota</taxon>
        <taxon>Metazoa</taxon>
        <taxon>Spiralia</taxon>
        <taxon>Lophotrochozoa</taxon>
        <taxon>Mollusca</taxon>
        <taxon>Gastropoda</taxon>
        <taxon>Heterobranchia</taxon>
        <taxon>Euthyneura</taxon>
        <taxon>Tectipleura</taxon>
        <taxon>Aplysiida</taxon>
        <taxon>Aplysioidea</taxon>
        <taxon>Aplysiidae</taxon>
        <taxon>Aplysia</taxon>
    </lineage>
</organism>
<protein>
    <submittedName>
        <fullName evidence="10">Zinc finger protein 79</fullName>
    </submittedName>
</protein>
<keyword evidence="6" id="KW-0539">Nucleus</keyword>
<dbReference type="Pfam" id="PF00096">
    <property type="entry name" value="zf-C2H2"/>
    <property type="match status" value="7"/>
</dbReference>
<dbReference type="PANTHER" id="PTHR16515:SF66">
    <property type="entry name" value="C2H2-TYPE DOMAIN-CONTAINING PROTEIN"/>
    <property type="match status" value="1"/>
</dbReference>
<dbReference type="SMART" id="SM00355">
    <property type="entry name" value="ZnF_C2H2"/>
    <property type="match status" value="8"/>
</dbReference>
<feature type="domain" description="C2H2-type" evidence="8">
    <location>
        <begin position="506"/>
        <end position="533"/>
    </location>
</feature>
<feature type="domain" description="C2H2-type" evidence="8">
    <location>
        <begin position="389"/>
        <end position="416"/>
    </location>
</feature>
<keyword evidence="5" id="KW-0862">Zinc</keyword>
<feature type="domain" description="C2H2-type" evidence="8">
    <location>
        <begin position="478"/>
        <end position="505"/>
    </location>
</feature>
<dbReference type="InterPro" id="IPR013087">
    <property type="entry name" value="Znf_C2H2_type"/>
</dbReference>
<keyword evidence="3" id="KW-0677">Repeat</keyword>
<evidence type="ECO:0000313" key="9">
    <source>
        <dbReference type="Proteomes" id="UP000694888"/>
    </source>
</evidence>
<dbReference type="Gene3D" id="3.30.160.60">
    <property type="entry name" value="Classic Zinc Finger"/>
    <property type="match status" value="8"/>
</dbReference>
<dbReference type="SUPFAM" id="SSF57667">
    <property type="entry name" value="beta-beta-alpha zinc fingers"/>
    <property type="match status" value="4"/>
</dbReference>
<keyword evidence="9" id="KW-1185">Reference proteome</keyword>
<name>A0ABM0JZS3_APLCA</name>
<evidence type="ECO:0000256" key="5">
    <source>
        <dbReference type="ARBA" id="ARBA00022833"/>
    </source>
</evidence>
<evidence type="ECO:0000259" key="8">
    <source>
        <dbReference type="PROSITE" id="PS50157"/>
    </source>
</evidence>
<sequence>MDLPSLPPPVFSESLDGGVSHGGGVSHNAGVYQEWTQLRCELSQMGTADCVGETGQGGPGLGAAGETLERGRGPDSVLLWSSTGQLSIVAEKAQALGFNMTSVSSLLAAIEDVCLPSCLLVFERFRLSKLRRTGRESFPRFIARLAQQVHLCNVGEEEEKVFARMAVDNFREGEDCGLCHHLIVSGEHSMDQVCWTVADAHECRTHGHSQPGANDNLLTRQSSLDCGGIRTCTTGKCSKRLKLGSVIVSGDTSVPAPGHRGTPDGGLDIVGGEAGGVRGVACDYTKKPGRDCTSSCDSATVPVPTSCNNMTWGKATNVDTAAVSSVQRDCAHACSYCDKRFKTASVLKRHLVCHSSERPFSCPTCGQTHKRAAQLRVHLRTHDGARRDYKCVVCGKTFFRKDHLTTHARTHSGERPHSCVACGKTFTRLSSLHAHRASHRPGRSSVEVKFTCDRCGRSFVQRTAFSDHLRRHTGEKPYVCDQCSRRFSSTALLRQHRRLHSEERPFVCDVCGKCFRHNQTLHTHKRTHTGTRPYICPLCGAAYVYAKNLKQHRKSVHGGGDKLAEAASSAPQK</sequence>
<dbReference type="PROSITE" id="PS50157">
    <property type="entry name" value="ZINC_FINGER_C2H2_2"/>
    <property type="match status" value="8"/>
</dbReference>
<comment type="subcellular location">
    <subcellularLocation>
        <location evidence="1">Nucleus</location>
    </subcellularLocation>
</comment>
<evidence type="ECO:0000256" key="2">
    <source>
        <dbReference type="ARBA" id="ARBA00022723"/>
    </source>
</evidence>
<dbReference type="Pfam" id="PF13912">
    <property type="entry name" value="zf-C2H2_6"/>
    <property type="match status" value="1"/>
</dbReference>
<dbReference type="Proteomes" id="UP000694888">
    <property type="component" value="Unplaced"/>
</dbReference>
<feature type="domain" description="C2H2-type" evidence="8">
    <location>
        <begin position="450"/>
        <end position="477"/>
    </location>
</feature>
<evidence type="ECO:0000256" key="7">
    <source>
        <dbReference type="PROSITE-ProRule" id="PRU00042"/>
    </source>
</evidence>
<feature type="domain" description="C2H2-type" evidence="8">
    <location>
        <begin position="534"/>
        <end position="562"/>
    </location>
</feature>
<evidence type="ECO:0000256" key="1">
    <source>
        <dbReference type="ARBA" id="ARBA00004123"/>
    </source>
</evidence>
<dbReference type="GeneID" id="101847678"/>
<keyword evidence="4 7" id="KW-0863">Zinc-finger</keyword>
<accession>A0ABM0JZS3</accession>
<evidence type="ECO:0000256" key="3">
    <source>
        <dbReference type="ARBA" id="ARBA00022737"/>
    </source>
</evidence>
<feature type="domain" description="C2H2-type" evidence="8">
    <location>
        <begin position="332"/>
        <end position="359"/>
    </location>
</feature>
<dbReference type="InterPro" id="IPR036236">
    <property type="entry name" value="Znf_C2H2_sf"/>
</dbReference>
<dbReference type="RefSeq" id="XP_005105376.1">
    <property type="nucleotide sequence ID" value="XM_005105319.3"/>
</dbReference>
<gene>
    <name evidence="10" type="primary">LOC101847678</name>
</gene>
<evidence type="ECO:0000256" key="6">
    <source>
        <dbReference type="ARBA" id="ARBA00023242"/>
    </source>
</evidence>
<dbReference type="InterPro" id="IPR050331">
    <property type="entry name" value="Zinc_finger"/>
</dbReference>